<proteinExistence type="predicted"/>
<keyword evidence="2 6" id="KW-0812">Transmembrane</keyword>
<dbReference type="GO" id="GO:0016020">
    <property type="term" value="C:membrane"/>
    <property type="evidence" value="ECO:0007669"/>
    <property type="project" value="UniProtKB-SubCell"/>
</dbReference>
<dbReference type="Proteomes" id="UP001194468">
    <property type="component" value="Unassembled WGS sequence"/>
</dbReference>
<keyword evidence="3 6" id="KW-1133">Transmembrane helix</keyword>
<dbReference type="AlphaFoldDB" id="A0AAD4GJU9"/>
<comment type="subcellular location">
    <subcellularLocation>
        <location evidence="1">Membrane</location>
    </subcellularLocation>
</comment>
<feature type="region of interest" description="Disordered" evidence="5">
    <location>
        <begin position="191"/>
        <end position="226"/>
    </location>
</feature>
<evidence type="ECO:0000256" key="6">
    <source>
        <dbReference type="SAM" id="Phobius"/>
    </source>
</evidence>
<feature type="compositionally biased region" description="Polar residues" evidence="5">
    <location>
        <begin position="140"/>
        <end position="149"/>
    </location>
</feature>
<dbReference type="InterPro" id="IPR009598">
    <property type="entry name" value="BCALP"/>
</dbReference>
<dbReference type="EMBL" id="WHUW01000005">
    <property type="protein sequence ID" value="KAF8446370.1"/>
    <property type="molecule type" value="Genomic_DNA"/>
</dbReference>
<sequence>MWCTRWFLPLLLLPLPTAPPYFLVLFLLTLALHARPCFYCIILLAALFLSSCYWQSFPLDSQLSIPWADNITTFSEALNATMLPHLTTFGSTPPIVRVADRCWCDFASGLFEPYDVQKWEKDSIQRAVAHIERQWKQSLESDTDVSANATAEAEPSHLDPHPTSTTPNVATIRNETLSSIFRSIFNIRSNKSQPSQIVSPPSTDTTPTPETLTETSTIEPSLPPGQFDMRPFGFELIFDFRWSRRP</sequence>
<feature type="transmembrane region" description="Helical" evidence="6">
    <location>
        <begin position="6"/>
        <end position="30"/>
    </location>
</feature>
<name>A0AAD4GJU9_BOLED</name>
<reference evidence="7" key="1">
    <citation type="submission" date="2019-10" db="EMBL/GenBank/DDBJ databases">
        <authorList>
            <consortium name="DOE Joint Genome Institute"/>
            <person name="Kuo A."/>
            <person name="Miyauchi S."/>
            <person name="Kiss E."/>
            <person name="Drula E."/>
            <person name="Kohler A."/>
            <person name="Sanchez-Garcia M."/>
            <person name="Andreopoulos B."/>
            <person name="Barry K.W."/>
            <person name="Bonito G."/>
            <person name="Buee M."/>
            <person name="Carver A."/>
            <person name="Chen C."/>
            <person name="Cichocki N."/>
            <person name="Clum A."/>
            <person name="Culley D."/>
            <person name="Crous P.W."/>
            <person name="Fauchery L."/>
            <person name="Girlanda M."/>
            <person name="Hayes R."/>
            <person name="Keri Z."/>
            <person name="LaButti K."/>
            <person name="Lipzen A."/>
            <person name="Lombard V."/>
            <person name="Magnuson J."/>
            <person name="Maillard F."/>
            <person name="Morin E."/>
            <person name="Murat C."/>
            <person name="Nolan M."/>
            <person name="Ohm R."/>
            <person name="Pangilinan J."/>
            <person name="Pereira M."/>
            <person name="Perotto S."/>
            <person name="Peter M."/>
            <person name="Riley R."/>
            <person name="Sitrit Y."/>
            <person name="Stielow B."/>
            <person name="Szollosi G."/>
            <person name="Zifcakova L."/>
            <person name="Stursova M."/>
            <person name="Spatafora J.W."/>
            <person name="Tedersoo L."/>
            <person name="Vaario L.-M."/>
            <person name="Yamada A."/>
            <person name="Yan M."/>
            <person name="Wang P."/>
            <person name="Xu J."/>
            <person name="Bruns T."/>
            <person name="Baldrian P."/>
            <person name="Vilgalys R."/>
            <person name="Henrissat B."/>
            <person name="Grigoriev I.V."/>
            <person name="Hibbett D."/>
            <person name="Nagy L.G."/>
            <person name="Martin F.M."/>
        </authorList>
    </citation>
    <scope>NUCLEOTIDE SEQUENCE</scope>
    <source>
        <strain evidence="7">BED1</strain>
    </source>
</reference>
<evidence type="ECO:0000256" key="4">
    <source>
        <dbReference type="ARBA" id="ARBA00023136"/>
    </source>
</evidence>
<evidence type="ECO:0000256" key="3">
    <source>
        <dbReference type="ARBA" id="ARBA00022989"/>
    </source>
</evidence>
<dbReference type="SMART" id="SM01396">
    <property type="entry name" value="BC10"/>
    <property type="match status" value="1"/>
</dbReference>
<comment type="caution">
    <text evidence="7">The sequence shown here is derived from an EMBL/GenBank/DDBJ whole genome shotgun (WGS) entry which is preliminary data.</text>
</comment>
<feature type="transmembrane region" description="Helical" evidence="6">
    <location>
        <begin position="37"/>
        <end position="56"/>
    </location>
</feature>
<feature type="region of interest" description="Disordered" evidence="5">
    <location>
        <begin position="140"/>
        <end position="169"/>
    </location>
</feature>
<dbReference type="Pfam" id="PF06726">
    <property type="entry name" value="BC10"/>
    <property type="match status" value="1"/>
</dbReference>
<dbReference type="PANTHER" id="PTHR13259:SF1">
    <property type="entry name" value="BLADDER CANCER-ASSOCIATED PROTEIN"/>
    <property type="match status" value="1"/>
</dbReference>
<organism evidence="7 8">
    <name type="scientific">Boletus edulis BED1</name>
    <dbReference type="NCBI Taxonomy" id="1328754"/>
    <lineage>
        <taxon>Eukaryota</taxon>
        <taxon>Fungi</taxon>
        <taxon>Dikarya</taxon>
        <taxon>Basidiomycota</taxon>
        <taxon>Agaricomycotina</taxon>
        <taxon>Agaricomycetes</taxon>
        <taxon>Agaricomycetidae</taxon>
        <taxon>Boletales</taxon>
        <taxon>Boletineae</taxon>
        <taxon>Boletaceae</taxon>
        <taxon>Boletoideae</taxon>
        <taxon>Boletus</taxon>
    </lineage>
</organism>
<reference evidence="7" key="2">
    <citation type="journal article" date="2020" name="Nat. Commun.">
        <title>Large-scale genome sequencing of mycorrhizal fungi provides insights into the early evolution of symbiotic traits.</title>
        <authorList>
            <person name="Miyauchi S."/>
            <person name="Kiss E."/>
            <person name="Kuo A."/>
            <person name="Drula E."/>
            <person name="Kohler A."/>
            <person name="Sanchez-Garcia M."/>
            <person name="Morin E."/>
            <person name="Andreopoulos B."/>
            <person name="Barry K.W."/>
            <person name="Bonito G."/>
            <person name="Buee M."/>
            <person name="Carver A."/>
            <person name="Chen C."/>
            <person name="Cichocki N."/>
            <person name="Clum A."/>
            <person name="Culley D."/>
            <person name="Crous P.W."/>
            <person name="Fauchery L."/>
            <person name="Girlanda M."/>
            <person name="Hayes R.D."/>
            <person name="Keri Z."/>
            <person name="LaButti K."/>
            <person name="Lipzen A."/>
            <person name="Lombard V."/>
            <person name="Magnuson J."/>
            <person name="Maillard F."/>
            <person name="Murat C."/>
            <person name="Nolan M."/>
            <person name="Ohm R.A."/>
            <person name="Pangilinan J."/>
            <person name="Pereira M.F."/>
            <person name="Perotto S."/>
            <person name="Peter M."/>
            <person name="Pfister S."/>
            <person name="Riley R."/>
            <person name="Sitrit Y."/>
            <person name="Stielow J.B."/>
            <person name="Szollosi G."/>
            <person name="Zifcakova L."/>
            <person name="Stursova M."/>
            <person name="Spatafora J.W."/>
            <person name="Tedersoo L."/>
            <person name="Vaario L.M."/>
            <person name="Yamada A."/>
            <person name="Yan M."/>
            <person name="Wang P."/>
            <person name="Xu J."/>
            <person name="Bruns T."/>
            <person name="Baldrian P."/>
            <person name="Vilgalys R."/>
            <person name="Dunand C."/>
            <person name="Henrissat B."/>
            <person name="Grigoriev I.V."/>
            <person name="Hibbett D."/>
            <person name="Nagy L.G."/>
            <person name="Martin F.M."/>
        </authorList>
    </citation>
    <scope>NUCLEOTIDE SEQUENCE</scope>
    <source>
        <strain evidence="7">BED1</strain>
    </source>
</reference>
<protein>
    <submittedName>
        <fullName evidence="7">Uncharacterized protein</fullName>
    </submittedName>
</protein>
<dbReference type="PANTHER" id="PTHR13259">
    <property type="entry name" value="BLADDER CANCER 10 KD PROTEIN HOMOLOG"/>
    <property type="match status" value="1"/>
</dbReference>
<gene>
    <name evidence="7" type="ORF">L210DRAFT_3610826</name>
</gene>
<evidence type="ECO:0000256" key="1">
    <source>
        <dbReference type="ARBA" id="ARBA00004370"/>
    </source>
</evidence>
<keyword evidence="8" id="KW-1185">Reference proteome</keyword>
<keyword evidence="4 6" id="KW-0472">Membrane</keyword>
<evidence type="ECO:0000313" key="7">
    <source>
        <dbReference type="EMBL" id="KAF8446370.1"/>
    </source>
</evidence>
<accession>A0AAD4GJU9</accession>
<evidence type="ECO:0000313" key="8">
    <source>
        <dbReference type="Proteomes" id="UP001194468"/>
    </source>
</evidence>
<feature type="compositionally biased region" description="Low complexity" evidence="5">
    <location>
        <begin position="199"/>
        <end position="220"/>
    </location>
</feature>
<evidence type="ECO:0000256" key="5">
    <source>
        <dbReference type="SAM" id="MobiDB-lite"/>
    </source>
</evidence>
<evidence type="ECO:0000256" key="2">
    <source>
        <dbReference type="ARBA" id="ARBA00022692"/>
    </source>
</evidence>